<dbReference type="PANTHER" id="PTHR32439:SF9">
    <property type="entry name" value="BLR3264 PROTEIN"/>
    <property type="match status" value="1"/>
</dbReference>
<dbReference type="SUPFAM" id="SSF55124">
    <property type="entry name" value="Nitrite/Sulfite reductase N-terminal domain-like"/>
    <property type="match status" value="1"/>
</dbReference>
<evidence type="ECO:0000256" key="6">
    <source>
        <dbReference type="ARBA" id="ARBA00023014"/>
    </source>
</evidence>
<evidence type="ECO:0000256" key="2">
    <source>
        <dbReference type="ARBA" id="ARBA00022617"/>
    </source>
</evidence>
<gene>
    <name evidence="8" type="ORF">DI533_01270</name>
</gene>
<dbReference type="PANTHER" id="PTHR32439">
    <property type="entry name" value="FERREDOXIN--NITRITE REDUCTASE, CHLOROPLASTIC"/>
    <property type="match status" value="1"/>
</dbReference>
<dbReference type="GO" id="GO:0046872">
    <property type="term" value="F:metal ion binding"/>
    <property type="evidence" value="ECO:0007669"/>
    <property type="project" value="UniProtKB-KW"/>
</dbReference>
<reference evidence="8 9" key="1">
    <citation type="submission" date="2017-08" db="EMBL/GenBank/DDBJ databases">
        <title>Infants hospitalized years apart are colonized by the same room-sourced microbial strains.</title>
        <authorList>
            <person name="Brooks B."/>
            <person name="Olm M.R."/>
            <person name="Firek B.A."/>
            <person name="Baker R."/>
            <person name="Thomas B.C."/>
            <person name="Morowitz M.J."/>
            <person name="Banfield J.F."/>
        </authorList>
    </citation>
    <scope>NUCLEOTIDE SEQUENCE [LARGE SCALE GENOMIC DNA]</scope>
    <source>
        <strain evidence="8">S2_003_000_R2_11</strain>
    </source>
</reference>
<keyword evidence="4" id="KW-0560">Oxidoreductase</keyword>
<dbReference type="Gene3D" id="3.90.480.20">
    <property type="match status" value="1"/>
</dbReference>
<evidence type="ECO:0000256" key="5">
    <source>
        <dbReference type="ARBA" id="ARBA00023004"/>
    </source>
</evidence>
<evidence type="ECO:0000256" key="1">
    <source>
        <dbReference type="ARBA" id="ARBA00022485"/>
    </source>
</evidence>
<dbReference type="InterPro" id="IPR005117">
    <property type="entry name" value="NiRdtase/SiRdtase_haem-b_fer"/>
</dbReference>
<keyword evidence="1" id="KW-0004">4Fe-4S</keyword>
<accession>A0A2W5S8N6</accession>
<dbReference type="Gene3D" id="3.30.413.10">
    <property type="entry name" value="Sulfite Reductase Hemoprotein, domain 1"/>
    <property type="match status" value="1"/>
</dbReference>
<dbReference type="InterPro" id="IPR036136">
    <property type="entry name" value="Nit/Sulf_reduc_fer-like_dom_sf"/>
</dbReference>
<evidence type="ECO:0000313" key="9">
    <source>
        <dbReference type="Proteomes" id="UP000248975"/>
    </source>
</evidence>
<name>A0A2W5S8N6_CERSP</name>
<dbReference type="AlphaFoldDB" id="A0A2W5S8N6"/>
<dbReference type="EMBL" id="QFQS01000001">
    <property type="protein sequence ID" value="PZQ99348.1"/>
    <property type="molecule type" value="Genomic_DNA"/>
</dbReference>
<dbReference type="InterPro" id="IPR051329">
    <property type="entry name" value="NIR_SIR_4Fe-4S"/>
</dbReference>
<comment type="caution">
    <text evidence="8">The sequence shown here is derived from an EMBL/GenBank/DDBJ whole genome shotgun (WGS) entry which is preliminary data.</text>
</comment>
<proteinExistence type="predicted"/>
<keyword evidence="3" id="KW-0479">Metal-binding</keyword>
<dbReference type="Pfam" id="PF03460">
    <property type="entry name" value="NIR_SIR_ferr"/>
    <property type="match status" value="1"/>
</dbReference>
<sequence>MNARVAAKGWCPGAWRPMASGDGLIVRVRPVLGRLTAAQVATLCDAAMECGSGMLELTSRANLQLRGVRGEAHEDLLARLWELGLIDADQEAETRRNLLVAPLWQAGDDTESTATALLERLADLPVLPAKFGFAIDAGEAPVLGAASADIRLERGVTGGMILRADGCAKGRPVTAGDAVDEIIRLARWFAETSGTAGRMARHPALREVEGSEPPAPSASLPVPGDTLLGSAWGVAFGQIDADRLARLVTDSGAEALRITPSRVVILEGGKAVGTEGFIGDRSNPLLTTDACPGAPLCGSATVETRKLARALAGHVAGLHVSGCAKGCARARAAPVTLVGRDGRFDLVSDGAAWDAPQRRGMTPAQVLELFGVAR</sequence>
<keyword evidence="2" id="KW-0349">Heme</keyword>
<evidence type="ECO:0000256" key="4">
    <source>
        <dbReference type="ARBA" id="ARBA00023002"/>
    </source>
</evidence>
<organism evidence="8 9">
    <name type="scientific">Cereibacter sphaeroides</name>
    <name type="common">Rhodobacter sphaeroides</name>
    <dbReference type="NCBI Taxonomy" id="1063"/>
    <lineage>
        <taxon>Bacteria</taxon>
        <taxon>Pseudomonadati</taxon>
        <taxon>Pseudomonadota</taxon>
        <taxon>Alphaproteobacteria</taxon>
        <taxon>Rhodobacterales</taxon>
        <taxon>Paracoccaceae</taxon>
        <taxon>Cereibacter</taxon>
    </lineage>
</organism>
<dbReference type="InterPro" id="IPR045854">
    <property type="entry name" value="NO2/SO3_Rdtase_4Fe4S_sf"/>
</dbReference>
<evidence type="ECO:0000313" key="8">
    <source>
        <dbReference type="EMBL" id="PZQ99348.1"/>
    </source>
</evidence>
<dbReference type="Proteomes" id="UP000248975">
    <property type="component" value="Unassembled WGS sequence"/>
</dbReference>
<evidence type="ECO:0000256" key="3">
    <source>
        <dbReference type="ARBA" id="ARBA00022723"/>
    </source>
</evidence>
<protein>
    <submittedName>
        <fullName evidence="8">Cobalamin biosynthesis protein CobG</fullName>
    </submittedName>
</protein>
<feature type="domain" description="Nitrite/Sulfite reductase ferredoxin-like" evidence="7">
    <location>
        <begin position="17"/>
        <end position="80"/>
    </location>
</feature>
<keyword evidence="6" id="KW-0411">Iron-sulfur</keyword>
<dbReference type="GO" id="GO:0051539">
    <property type="term" value="F:4 iron, 4 sulfur cluster binding"/>
    <property type="evidence" value="ECO:0007669"/>
    <property type="project" value="UniProtKB-KW"/>
</dbReference>
<keyword evidence="5" id="KW-0408">Iron</keyword>
<dbReference type="GO" id="GO:0016491">
    <property type="term" value="F:oxidoreductase activity"/>
    <property type="evidence" value="ECO:0007669"/>
    <property type="project" value="UniProtKB-KW"/>
</dbReference>
<evidence type="ECO:0000259" key="7">
    <source>
        <dbReference type="Pfam" id="PF03460"/>
    </source>
</evidence>
<dbReference type="SUPFAM" id="SSF56014">
    <property type="entry name" value="Nitrite and sulphite reductase 4Fe-4S domain-like"/>
    <property type="match status" value="2"/>
</dbReference>